<organism evidence="13 14">
    <name type="scientific">Streptococcus hillyeri</name>
    <dbReference type="NCBI Taxonomy" id="2282420"/>
    <lineage>
        <taxon>Bacteria</taxon>
        <taxon>Bacillati</taxon>
        <taxon>Bacillota</taxon>
        <taxon>Bacilli</taxon>
        <taxon>Lactobacillales</taxon>
        <taxon>Streptococcaceae</taxon>
        <taxon>Streptococcus</taxon>
    </lineage>
</organism>
<evidence type="ECO:0000256" key="11">
    <source>
        <dbReference type="SAM" id="Phobius"/>
    </source>
</evidence>
<keyword evidence="7 11" id="KW-0812">Transmembrane</keyword>
<evidence type="ECO:0000256" key="2">
    <source>
        <dbReference type="ARBA" id="ARBA00008697"/>
    </source>
</evidence>
<comment type="subunit">
    <text evidence="3">The complex is composed of two ATP-binding proteins (HrtA), two transmembrane proteins (HrtB) and a solute-binding protein.</text>
</comment>
<evidence type="ECO:0000256" key="4">
    <source>
        <dbReference type="ARBA" id="ARBA00016962"/>
    </source>
</evidence>
<evidence type="ECO:0000256" key="8">
    <source>
        <dbReference type="ARBA" id="ARBA00022989"/>
    </source>
</evidence>
<comment type="caution">
    <text evidence="13">The sequence shown here is derived from an EMBL/GenBank/DDBJ whole genome shotgun (WGS) entry which is preliminary data.</text>
</comment>
<evidence type="ECO:0000256" key="7">
    <source>
        <dbReference type="ARBA" id="ARBA00022692"/>
    </source>
</evidence>
<dbReference type="PANTHER" id="PTHR43738:SF1">
    <property type="entry name" value="HEMIN TRANSPORT SYSTEM PERMEASE PROTEIN HRTB-RELATED"/>
    <property type="match status" value="1"/>
</dbReference>
<evidence type="ECO:0000256" key="3">
    <source>
        <dbReference type="ARBA" id="ARBA00011131"/>
    </source>
</evidence>
<comment type="similarity">
    <text evidence="2">Belongs to the ABC-4 integral membrane protein family. HrtB subfamily.</text>
</comment>
<dbReference type="Proteomes" id="UP000279194">
    <property type="component" value="Unassembled WGS sequence"/>
</dbReference>
<comment type="subcellular location">
    <subcellularLocation>
        <location evidence="1">Cell membrane</location>
        <topology evidence="1">Multi-pass membrane protein</topology>
    </subcellularLocation>
</comment>
<evidence type="ECO:0000256" key="5">
    <source>
        <dbReference type="ARBA" id="ARBA00022448"/>
    </source>
</evidence>
<dbReference type="OrthoDB" id="384327at2"/>
<evidence type="ECO:0000313" key="13">
    <source>
        <dbReference type="EMBL" id="RLY02335.1"/>
    </source>
</evidence>
<keyword evidence="14" id="KW-1185">Reference proteome</keyword>
<feature type="transmembrane region" description="Helical" evidence="11">
    <location>
        <begin position="286"/>
        <end position="311"/>
    </location>
</feature>
<dbReference type="RefSeq" id="WP_121836035.1">
    <property type="nucleotide sequence ID" value="NZ_CP163514.1"/>
</dbReference>
<feature type="transmembrane region" description="Helical" evidence="11">
    <location>
        <begin position="240"/>
        <end position="260"/>
    </location>
</feature>
<evidence type="ECO:0000256" key="6">
    <source>
        <dbReference type="ARBA" id="ARBA00022475"/>
    </source>
</evidence>
<dbReference type="Pfam" id="PF02687">
    <property type="entry name" value="FtsX"/>
    <property type="match status" value="1"/>
</dbReference>
<evidence type="ECO:0000313" key="14">
    <source>
        <dbReference type="Proteomes" id="UP000279194"/>
    </source>
</evidence>
<keyword evidence="5" id="KW-0813">Transport</keyword>
<feature type="transmembrane region" description="Helical" evidence="11">
    <location>
        <begin position="15"/>
        <end position="35"/>
    </location>
</feature>
<reference evidence="13 14" key="1">
    <citation type="submission" date="2018-10" db="EMBL/GenBank/DDBJ databases">
        <title>Streptococcus hillyeri sp. nov., isolated from equine tracheal sample.</title>
        <authorList>
            <person name="Macfadyen A.C."/>
            <person name="Waller A."/>
            <person name="Paterson G.K."/>
        </authorList>
    </citation>
    <scope>NUCLEOTIDE SEQUENCE [LARGE SCALE GENOMIC DNA]</scope>
    <source>
        <strain evidence="13 14">28462</strain>
    </source>
</reference>
<proteinExistence type="inferred from homology"/>
<keyword evidence="6" id="KW-1003">Cell membrane</keyword>
<evidence type="ECO:0000256" key="9">
    <source>
        <dbReference type="ARBA" id="ARBA00023136"/>
    </source>
</evidence>
<gene>
    <name evidence="13" type="ORF">EAF07_07905</name>
</gene>
<sequence length="360" mass="39328">MSYTLKELLFFKKKYLLVEGLVILMIFMVMFLSGLTNGLRRFVSAGIENMPATHFILTEEAEGIIPFSHLSADQITAIKDKSFDDTEELAIQRSQVTTDSDEKVDVTYFVLEDGSEFAPEIIEGKALAKENEIVLDQRFQADDVKIGDVVLDKNGKTKLTVVGFTKGAMYGHTGIGYISQKTYDNLITVDNPKFAWAPQAFVTSDEAAADLDLDKVDVWSKEELIEKIPGYAAEQGTLSMITWVLVVASAAILAVFFYIISLDKRQQFGVLKALGMGMGNLAGQQLFQVFILALVGVLVGDALTLGLASVLPVKMPFYLNVLDMGILSVTFIAVTVVASLLSVSRIAKIDPIDIINGGEA</sequence>
<feature type="domain" description="ABC3 transporter permease C-terminal" evidence="12">
    <location>
        <begin position="240"/>
        <end position="351"/>
    </location>
</feature>
<evidence type="ECO:0000259" key="12">
    <source>
        <dbReference type="Pfam" id="PF02687"/>
    </source>
</evidence>
<dbReference type="AlphaFoldDB" id="A0A3L9DMY4"/>
<dbReference type="InterPro" id="IPR051125">
    <property type="entry name" value="ABC-4/HrtB_transporter"/>
</dbReference>
<evidence type="ECO:0000256" key="1">
    <source>
        <dbReference type="ARBA" id="ARBA00004651"/>
    </source>
</evidence>
<keyword evidence="9 11" id="KW-0472">Membrane</keyword>
<dbReference type="GO" id="GO:0005886">
    <property type="term" value="C:plasma membrane"/>
    <property type="evidence" value="ECO:0007669"/>
    <property type="project" value="UniProtKB-SubCell"/>
</dbReference>
<protein>
    <recommendedName>
        <fullName evidence="4">Putative hemin transport system permease protein HrtB</fullName>
    </recommendedName>
</protein>
<name>A0A3L9DMY4_9STRE</name>
<evidence type="ECO:0000256" key="10">
    <source>
        <dbReference type="ARBA" id="ARBA00024973"/>
    </source>
</evidence>
<dbReference type="EMBL" id="RCVM01000016">
    <property type="protein sequence ID" value="RLY02335.1"/>
    <property type="molecule type" value="Genomic_DNA"/>
</dbReference>
<keyword evidence="8 11" id="KW-1133">Transmembrane helix</keyword>
<feature type="transmembrane region" description="Helical" evidence="11">
    <location>
        <begin position="317"/>
        <end position="341"/>
    </location>
</feature>
<comment type="function">
    <text evidence="10">Part of the ABC transporter complex hrt involved in hemin import. Responsible for the translocation of the substrate across the membrane.</text>
</comment>
<accession>A0A3L9DMY4</accession>
<dbReference type="PANTHER" id="PTHR43738">
    <property type="entry name" value="ABC TRANSPORTER, MEMBRANE PROTEIN"/>
    <property type="match status" value="1"/>
</dbReference>
<dbReference type="InterPro" id="IPR003838">
    <property type="entry name" value="ABC3_permease_C"/>
</dbReference>